<evidence type="ECO:0000313" key="3">
    <source>
        <dbReference type="Proteomes" id="UP000196158"/>
    </source>
</evidence>
<evidence type="ECO:0000256" key="1">
    <source>
        <dbReference type="SAM" id="Phobius"/>
    </source>
</evidence>
<dbReference type="EMBL" id="FXLY01000003">
    <property type="protein sequence ID" value="SMN19455.1"/>
    <property type="molecule type" value="Genomic_DNA"/>
</dbReference>
<keyword evidence="1" id="KW-0812">Transmembrane</keyword>
<dbReference type="OrthoDB" id="4054881at2759"/>
<keyword evidence="1" id="KW-0472">Membrane</keyword>
<evidence type="ECO:0000313" key="2">
    <source>
        <dbReference type="EMBL" id="SMN19455.1"/>
    </source>
</evidence>
<dbReference type="InterPro" id="IPR001142">
    <property type="entry name" value="DUP/COS"/>
</dbReference>
<accession>A0A1X7R1C3</accession>
<organism evidence="2 3">
    <name type="scientific">Maudiozyma saulgeensis</name>
    <dbReference type="NCBI Taxonomy" id="1789683"/>
    <lineage>
        <taxon>Eukaryota</taxon>
        <taxon>Fungi</taxon>
        <taxon>Dikarya</taxon>
        <taxon>Ascomycota</taxon>
        <taxon>Saccharomycotina</taxon>
        <taxon>Saccharomycetes</taxon>
        <taxon>Saccharomycetales</taxon>
        <taxon>Saccharomycetaceae</taxon>
        <taxon>Maudiozyma</taxon>
    </lineage>
</organism>
<feature type="transmembrane region" description="Helical" evidence="1">
    <location>
        <begin position="69"/>
        <end position="91"/>
    </location>
</feature>
<proteinExistence type="predicted"/>
<feature type="transmembrane region" description="Helical" evidence="1">
    <location>
        <begin position="44"/>
        <end position="63"/>
    </location>
</feature>
<keyword evidence="1" id="KW-1133">Transmembrane helix</keyword>
<dbReference type="Pfam" id="PF00674">
    <property type="entry name" value="DUP"/>
    <property type="match status" value="1"/>
</dbReference>
<name>A0A1X7R1C3_9SACH</name>
<dbReference type="AlphaFoldDB" id="A0A1X7R1C3"/>
<protein>
    <submittedName>
        <fullName evidence="2">Similar to Saccharomyces cerevisiae YHL044W Putative integral membrane protein, member of DUP240 gene family</fullName>
    </submittedName>
</protein>
<sequence>MTGVHKDYSIEASEPLHDQQENVLFPCDIFMNRFTFFVWRVSKIVWYDILLFVFLCALITPIWFNNDGWLLFCAIFGVYDLIALITFGGYLDSYNFVLREITLASKMTFYGEIVKYRPSSDPKTWKIIGYHMDKYFAEQQTYFPLYNGEDYFTLFKRLTQYKKHAPNDATTSTISNDNNNENIIDTSSTNETLRNDLPTTMGENAEVTTVSVPVTGTNYEELNSPLILFLEEAQNNAIRVFNDTEKVYWLERYPELAV</sequence>
<dbReference type="Proteomes" id="UP000196158">
    <property type="component" value="Unassembled WGS sequence"/>
</dbReference>
<gene>
    <name evidence="2" type="ORF">KASA_0P06754G</name>
</gene>
<keyword evidence="3" id="KW-1185">Reference proteome</keyword>
<reference evidence="2 3" key="1">
    <citation type="submission" date="2017-04" db="EMBL/GenBank/DDBJ databases">
        <authorList>
            <person name="Afonso C.L."/>
            <person name="Miller P.J."/>
            <person name="Scott M.A."/>
            <person name="Spackman E."/>
            <person name="Goraichik I."/>
            <person name="Dimitrov K.M."/>
            <person name="Suarez D.L."/>
            <person name="Swayne D.E."/>
        </authorList>
    </citation>
    <scope>NUCLEOTIDE SEQUENCE [LARGE SCALE GENOMIC DNA]</scope>
</reference>